<feature type="chain" id="PRO_5045143701" evidence="2">
    <location>
        <begin position="31"/>
        <end position="345"/>
    </location>
</feature>
<sequence>MKKSNNTKWMNYSKLALALGALTVVITACSGNSNNTAEPATTVETTTPTTTTEQPTASTAKLTAEDIPTALLKGQYKEVYAQFSDNFKKQITEKDFISSAEASLQSVKKFNKAADMEINDADVRSWVSDSGDLGLNVTIDKQGSILGLQAKALAPATTTDKVTTKNEYAFPFKGDWFVFWGGNNALINYHYEYESQRYAYDFIQRKDGFSYKGDPLKNESYYAFGQPLYAPADGKVVSVLSNIPDNEPVGKMNPKVPAGNEVVIAHANGEYSVIGHMKKGSALVKVGDMVKTGDQLGLVGNSGNSSEAHLHYQVSDGADLFKSKAIQIKWQDGSKPVQGETITAK</sequence>
<dbReference type="Gene3D" id="2.70.70.10">
    <property type="entry name" value="Glucose Permease (Domain IIA)"/>
    <property type="match status" value="1"/>
</dbReference>
<evidence type="ECO:0000313" key="5">
    <source>
        <dbReference type="Proteomes" id="UP001597403"/>
    </source>
</evidence>
<dbReference type="PROSITE" id="PS51257">
    <property type="entry name" value="PROKAR_LIPOPROTEIN"/>
    <property type="match status" value="1"/>
</dbReference>
<feature type="domain" description="M23ase beta-sheet core" evidence="3">
    <location>
        <begin position="225"/>
        <end position="316"/>
    </location>
</feature>
<name>A0ABW4UNL0_9BACL</name>
<organism evidence="4 5">
    <name type="scientific">Paenibacillus nicotianae</name>
    <dbReference type="NCBI Taxonomy" id="1526551"/>
    <lineage>
        <taxon>Bacteria</taxon>
        <taxon>Bacillati</taxon>
        <taxon>Bacillota</taxon>
        <taxon>Bacilli</taxon>
        <taxon>Bacillales</taxon>
        <taxon>Paenibacillaceae</taxon>
        <taxon>Paenibacillus</taxon>
    </lineage>
</organism>
<feature type="compositionally biased region" description="Low complexity" evidence="1">
    <location>
        <begin position="36"/>
        <end position="59"/>
    </location>
</feature>
<evidence type="ECO:0000256" key="2">
    <source>
        <dbReference type="SAM" id="SignalP"/>
    </source>
</evidence>
<dbReference type="SUPFAM" id="SSF51261">
    <property type="entry name" value="Duplicated hybrid motif"/>
    <property type="match status" value="1"/>
</dbReference>
<dbReference type="Proteomes" id="UP001597403">
    <property type="component" value="Unassembled WGS sequence"/>
</dbReference>
<keyword evidence="5" id="KW-1185">Reference proteome</keyword>
<evidence type="ECO:0000313" key="4">
    <source>
        <dbReference type="EMBL" id="MFD1988569.1"/>
    </source>
</evidence>
<dbReference type="InterPro" id="IPR016047">
    <property type="entry name" value="M23ase_b-sheet_dom"/>
</dbReference>
<keyword evidence="2" id="KW-0732">Signal</keyword>
<comment type="caution">
    <text evidence="4">The sequence shown here is derived from an EMBL/GenBank/DDBJ whole genome shotgun (WGS) entry which is preliminary data.</text>
</comment>
<protein>
    <submittedName>
        <fullName evidence="4">Peptidoglycan DD-metalloendopeptidase family protein</fullName>
    </submittedName>
</protein>
<evidence type="ECO:0000259" key="3">
    <source>
        <dbReference type="Pfam" id="PF01551"/>
    </source>
</evidence>
<gene>
    <name evidence="4" type="ORF">ACFSGI_01110</name>
</gene>
<dbReference type="Pfam" id="PF01551">
    <property type="entry name" value="Peptidase_M23"/>
    <property type="match status" value="1"/>
</dbReference>
<dbReference type="InterPro" id="IPR050570">
    <property type="entry name" value="Cell_wall_metabolism_enzyme"/>
</dbReference>
<dbReference type="RefSeq" id="WP_379282203.1">
    <property type="nucleotide sequence ID" value="NZ_JBHUGF010000001.1"/>
</dbReference>
<reference evidence="5" key="1">
    <citation type="journal article" date="2019" name="Int. J. Syst. Evol. Microbiol.">
        <title>The Global Catalogue of Microorganisms (GCM) 10K type strain sequencing project: providing services to taxonomists for standard genome sequencing and annotation.</title>
        <authorList>
            <consortium name="The Broad Institute Genomics Platform"/>
            <consortium name="The Broad Institute Genome Sequencing Center for Infectious Disease"/>
            <person name="Wu L."/>
            <person name="Ma J."/>
        </authorList>
    </citation>
    <scope>NUCLEOTIDE SEQUENCE [LARGE SCALE GENOMIC DNA]</scope>
    <source>
        <strain evidence="5">CGMCC 1.15067</strain>
    </source>
</reference>
<feature type="signal peptide" evidence="2">
    <location>
        <begin position="1"/>
        <end position="30"/>
    </location>
</feature>
<feature type="region of interest" description="Disordered" evidence="1">
    <location>
        <begin position="33"/>
        <end position="59"/>
    </location>
</feature>
<dbReference type="CDD" id="cd12797">
    <property type="entry name" value="M23_peptidase"/>
    <property type="match status" value="1"/>
</dbReference>
<dbReference type="PANTHER" id="PTHR21666">
    <property type="entry name" value="PEPTIDASE-RELATED"/>
    <property type="match status" value="1"/>
</dbReference>
<dbReference type="PANTHER" id="PTHR21666:SF270">
    <property type="entry name" value="MUREIN HYDROLASE ACTIVATOR ENVC"/>
    <property type="match status" value="1"/>
</dbReference>
<evidence type="ECO:0000256" key="1">
    <source>
        <dbReference type="SAM" id="MobiDB-lite"/>
    </source>
</evidence>
<proteinExistence type="predicted"/>
<dbReference type="EMBL" id="JBHUGF010000001">
    <property type="protein sequence ID" value="MFD1988569.1"/>
    <property type="molecule type" value="Genomic_DNA"/>
</dbReference>
<accession>A0ABW4UNL0</accession>
<dbReference type="InterPro" id="IPR011055">
    <property type="entry name" value="Dup_hybrid_motif"/>
</dbReference>